<name>A0A9X9LQV2_GULGU</name>
<dbReference type="Proteomes" id="UP000269945">
    <property type="component" value="Unassembled WGS sequence"/>
</dbReference>
<reference evidence="1 2" key="1">
    <citation type="submission" date="2018-10" db="EMBL/GenBank/DDBJ databases">
        <authorList>
            <person name="Ekblom R."/>
            <person name="Jareborg N."/>
        </authorList>
    </citation>
    <scope>NUCLEOTIDE SEQUENCE [LARGE SCALE GENOMIC DNA]</scope>
    <source>
        <tissue evidence="1">Muscle</tissue>
    </source>
</reference>
<accession>A0A9X9LQV2</accession>
<proteinExistence type="predicted"/>
<evidence type="ECO:0000313" key="1">
    <source>
        <dbReference type="EMBL" id="VCW79478.1"/>
    </source>
</evidence>
<organism evidence="1 2">
    <name type="scientific">Gulo gulo</name>
    <name type="common">Wolverine</name>
    <name type="synonym">Gluton</name>
    <dbReference type="NCBI Taxonomy" id="48420"/>
    <lineage>
        <taxon>Eukaryota</taxon>
        <taxon>Metazoa</taxon>
        <taxon>Chordata</taxon>
        <taxon>Craniata</taxon>
        <taxon>Vertebrata</taxon>
        <taxon>Euteleostomi</taxon>
        <taxon>Mammalia</taxon>
        <taxon>Eutheria</taxon>
        <taxon>Laurasiatheria</taxon>
        <taxon>Carnivora</taxon>
        <taxon>Caniformia</taxon>
        <taxon>Musteloidea</taxon>
        <taxon>Mustelidae</taxon>
        <taxon>Guloninae</taxon>
        <taxon>Gulo</taxon>
    </lineage>
</organism>
<protein>
    <submittedName>
        <fullName evidence="1">Uncharacterized protein</fullName>
    </submittedName>
</protein>
<gene>
    <name evidence="1" type="ORF">BN2614_LOCUS4</name>
</gene>
<comment type="caution">
    <text evidence="1">The sequence shown here is derived from an EMBL/GenBank/DDBJ whole genome shotgun (WGS) entry which is preliminary data.</text>
</comment>
<keyword evidence="2" id="KW-1185">Reference proteome</keyword>
<dbReference type="AlphaFoldDB" id="A0A9X9LQV2"/>
<evidence type="ECO:0000313" key="2">
    <source>
        <dbReference type="Proteomes" id="UP000269945"/>
    </source>
</evidence>
<feature type="non-terminal residue" evidence="1">
    <location>
        <position position="1"/>
    </location>
</feature>
<dbReference type="EMBL" id="CYRY02012097">
    <property type="protein sequence ID" value="VCW79478.1"/>
    <property type="molecule type" value="Genomic_DNA"/>
</dbReference>
<sequence>ALARRRPNSKGSERREGKLQLPACTVKARAPGVCVGWAQGEALEIRILSNNFYRRLYRIQEDLTLQQFHKRECDMTAPAVNCKTNLHPLVKRFYFFI</sequence>